<dbReference type="GO" id="GO:0006281">
    <property type="term" value="P:DNA repair"/>
    <property type="evidence" value="ECO:0007669"/>
    <property type="project" value="UniProtKB-UniRule"/>
</dbReference>
<dbReference type="GO" id="GO:0009379">
    <property type="term" value="C:Holliday junction helicase complex"/>
    <property type="evidence" value="ECO:0007669"/>
    <property type="project" value="InterPro"/>
</dbReference>
<dbReference type="EMBL" id="JAXOGL010000002">
    <property type="protein sequence ID" value="MDZ5596970.1"/>
    <property type="molecule type" value="Genomic_DNA"/>
</dbReference>
<dbReference type="GO" id="GO:0009378">
    <property type="term" value="F:four-way junction helicase activity"/>
    <property type="evidence" value="ECO:0007669"/>
    <property type="project" value="InterPro"/>
</dbReference>
<protein>
    <recommendedName>
        <fullName evidence="6">Holliday junction branch migration complex subunit RuvA</fullName>
    </recommendedName>
</protein>
<keyword evidence="2 6" id="KW-0227">DNA damage</keyword>
<evidence type="ECO:0000259" key="7">
    <source>
        <dbReference type="SMART" id="SM00278"/>
    </source>
</evidence>
<dbReference type="Pfam" id="PF14520">
    <property type="entry name" value="HHH_5"/>
    <property type="match status" value="1"/>
</dbReference>
<evidence type="ECO:0000256" key="4">
    <source>
        <dbReference type="ARBA" id="ARBA00023172"/>
    </source>
</evidence>
<evidence type="ECO:0000313" key="9">
    <source>
        <dbReference type="EMBL" id="OUQ11596.1"/>
    </source>
</evidence>
<comment type="caution">
    <text evidence="9">The sequence shown here is derived from an EMBL/GenBank/DDBJ whole genome shotgun (WGS) entry which is preliminary data.</text>
</comment>
<keyword evidence="1 6" id="KW-0963">Cytoplasm</keyword>
<organism evidence="9 10">
    <name type="scientific">Enterococcus cecorum</name>
    <dbReference type="NCBI Taxonomy" id="44008"/>
    <lineage>
        <taxon>Bacteria</taxon>
        <taxon>Bacillati</taxon>
        <taxon>Bacillota</taxon>
        <taxon>Bacilli</taxon>
        <taxon>Lactobacillales</taxon>
        <taxon>Enterococcaceae</taxon>
        <taxon>Enterococcus</taxon>
    </lineage>
</organism>
<dbReference type="GO" id="GO:0000400">
    <property type="term" value="F:four-way junction DNA binding"/>
    <property type="evidence" value="ECO:0007669"/>
    <property type="project" value="UniProtKB-UniRule"/>
</dbReference>
<evidence type="ECO:0000313" key="8">
    <source>
        <dbReference type="EMBL" id="MDZ5596970.1"/>
    </source>
</evidence>
<dbReference type="GO" id="GO:0048476">
    <property type="term" value="C:Holliday junction resolvase complex"/>
    <property type="evidence" value="ECO:0007669"/>
    <property type="project" value="UniProtKB-UniRule"/>
</dbReference>
<dbReference type="InterPro" id="IPR003583">
    <property type="entry name" value="Hlx-hairpin-Hlx_DNA-bd_motif"/>
</dbReference>
<dbReference type="Pfam" id="PF01330">
    <property type="entry name" value="RuvA_N"/>
    <property type="match status" value="1"/>
</dbReference>
<evidence type="ECO:0000256" key="5">
    <source>
        <dbReference type="ARBA" id="ARBA00023204"/>
    </source>
</evidence>
<dbReference type="Gene3D" id="1.10.8.10">
    <property type="entry name" value="DNA helicase RuvA subunit, C-terminal domain"/>
    <property type="match status" value="1"/>
</dbReference>
<dbReference type="SUPFAM" id="SSF46929">
    <property type="entry name" value="DNA helicase RuvA subunit, C-terminal domain"/>
    <property type="match status" value="1"/>
</dbReference>
<dbReference type="AlphaFoldDB" id="A0A0H2Q253"/>
<sequence length="199" mass="22274">MYEYFIGRVTGIYPAYIVLEVNGIGYQLLSSNPYRYHVSEEEVKVYVQQIIREDGHLLFAFQTIEEKNLFLQLIKVSGIGPKSALAIMAGDDMHGLIQAVEQGDVTYLTKFPGVGKKTASQMVLDLKGKLGELNQEITLFTPEVVQTVDGNQALEDALQALIALGYKEKDAQKAKKALADEQLTTDEYLRRALKLLMKK</sequence>
<dbReference type="InterPro" id="IPR012340">
    <property type="entry name" value="NA-bd_OB-fold"/>
</dbReference>
<dbReference type="NCBIfam" id="TIGR00084">
    <property type="entry name" value="ruvA"/>
    <property type="match status" value="1"/>
</dbReference>
<dbReference type="CDD" id="cd14332">
    <property type="entry name" value="UBA_RuvA_C"/>
    <property type="match status" value="1"/>
</dbReference>
<dbReference type="GO" id="GO:0016787">
    <property type="term" value="F:hydrolase activity"/>
    <property type="evidence" value="ECO:0007669"/>
    <property type="project" value="UniProtKB-KW"/>
</dbReference>
<dbReference type="SUPFAM" id="SSF47781">
    <property type="entry name" value="RuvA domain 2-like"/>
    <property type="match status" value="1"/>
</dbReference>
<name>A0A0H2Q253_9ENTE</name>
<dbReference type="GeneID" id="60872448"/>
<keyword evidence="5 6" id="KW-0234">DNA repair</keyword>
<evidence type="ECO:0000256" key="3">
    <source>
        <dbReference type="ARBA" id="ARBA00023125"/>
    </source>
</evidence>
<dbReference type="InterPro" id="IPR013849">
    <property type="entry name" value="DNA_helicase_Holl-junc_RuvA_I"/>
</dbReference>
<proteinExistence type="inferred from homology"/>
<comment type="similarity">
    <text evidence="6">Belongs to the RuvA family.</text>
</comment>
<dbReference type="GO" id="GO:0005524">
    <property type="term" value="F:ATP binding"/>
    <property type="evidence" value="ECO:0007669"/>
    <property type="project" value="InterPro"/>
</dbReference>
<keyword evidence="4 6" id="KW-0233">DNA recombination</keyword>
<dbReference type="RefSeq" id="WP_016250934.1">
    <property type="nucleotide sequence ID" value="NZ_CP010060.1"/>
</dbReference>
<dbReference type="SUPFAM" id="SSF50249">
    <property type="entry name" value="Nucleic acid-binding proteins"/>
    <property type="match status" value="1"/>
</dbReference>
<evidence type="ECO:0000256" key="6">
    <source>
        <dbReference type="HAMAP-Rule" id="MF_00031"/>
    </source>
</evidence>
<dbReference type="Gene3D" id="1.10.150.20">
    <property type="entry name" value="5' to 3' exonuclease, C-terminal subdomain"/>
    <property type="match status" value="1"/>
</dbReference>
<dbReference type="InterPro" id="IPR036267">
    <property type="entry name" value="RuvA_C_sf"/>
</dbReference>
<accession>A0A0H2Q253</accession>
<dbReference type="Proteomes" id="UP001290582">
    <property type="component" value="Unassembled WGS sequence"/>
</dbReference>
<feature type="domain" description="Helix-hairpin-helix DNA-binding motif class 1" evidence="7">
    <location>
        <begin position="106"/>
        <end position="125"/>
    </location>
</feature>
<dbReference type="Gene3D" id="2.40.50.140">
    <property type="entry name" value="Nucleic acid-binding proteins"/>
    <property type="match status" value="1"/>
</dbReference>
<feature type="domain" description="Helix-hairpin-helix DNA-binding motif class 1" evidence="7">
    <location>
        <begin position="71"/>
        <end position="90"/>
    </location>
</feature>
<dbReference type="Pfam" id="PF07499">
    <property type="entry name" value="RuvA_C"/>
    <property type="match status" value="1"/>
</dbReference>
<keyword evidence="3 6" id="KW-0238">DNA-binding</keyword>
<dbReference type="Proteomes" id="UP000196074">
    <property type="component" value="Unassembled WGS sequence"/>
</dbReference>
<reference evidence="10" key="1">
    <citation type="submission" date="2017-04" db="EMBL/GenBank/DDBJ databases">
        <title>Function of individual gut microbiota members based on whole genome sequencing of pure cultures obtained from chicken caecum.</title>
        <authorList>
            <person name="Medvecky M."/>
            <person name="Cejkova D."/>
            <person name="Polansky O."/>
            <person name="Karasova D."/>
            <person name="Kubasova T."/>
            <person name="Cizek A."/>
            <person name="Rychlik I."/>
        </authorList>
    </citation>
    <scope>NUCLEOTIDE SEQUENCE [LARGE SCALE GENOMIC DNA]</scope>
    <source>
        <strain evidence="10">An144</strain>
    </source>
</reference>
<keyword evidence="8" id="KW-0378">Hydrolase</keyword>
<dbReference type="InterPro" id="IPR000085">
    <property type="entry name" value="RuvA"/>
</dbReference>
<gene>
    <name evidence="6 8" type="primary">ruvA</name>
    <name evidence="9" type="ORF">B5E88_01680</name>
    <name evidence="8" type="ORF">U1294_01845</name>
</gene>
<comment type="domain">
    <text evidence="6">Has three domains with a flexible linker between the domains II and III and assumes an 'L' shape. Domain III is highly mobile and contacts RuvB.</text>
</comment>
<dbReference type="EMBL" id="NFLC01000002">
    <property type="protein sequence ID" value="OUQ11596.1"/>
    <property type="molecule type" value="Genomic_DNA"/>
</dbReference>
<feature type="region of interest" description="Domain III" evidence="6">
    <location>
        <begin position="149"/>
        <end position="199"/>
    </location>
</feature>
<dbReference type="SMART" id="SM00278">
    <property type="entry name" value="HhH1"/>
    <property type="match status" value="2"/>
</dbReference>
<evidence type="ECO:0000256" key="1">
    <source>
        <dbReference type="ARBA" id="ARBA00022490"/>
    </source>
</evidence>
<comment type="subunit">
    <text evidence="6">Homotetramer. Forms an RuvA(8)-RuvB(12)-Holliday junction (HJ) complex. HJ DNA is sandwiched between 2 RuvA tetramers; dsDNA enters through RuvA and exits via RuvB. An RuvB hexamer assembles on each DNA strand where it exits the tetramer. Each RuvB hexamer is contacted by two RuvA subunits (via domain III) on 2 adjacent RuvB subunits; this complex drives branch migration. In the full resolvosome a probable DNA-RuvA(4)-RuvB(12)-RuvC(2) complex forms which resolves the HJ.</text>
</comment>
<reference evidence="9" key="2">
    <citation type="journal article" date="2018" name="BMC Genomics">
        <title>Whole genome sequencing and function prediction of 133 gut anaerobes isolated from chicken caecum in pure cultures.</title>
        <authorList>
            <person name="Medvecky M."/>
            <person name="Cejkova D."/>
            <person name="Polansky O."/>
            <person name="Karasova D."/>
            <person name="Kubasova T."/>
            <person name="Cizek A."/>
            <person name="Rychlik I."/>
        </authorList>
    </citation>
    <scope>NUCLEOTIDE SEQUENCE</scope>
    <source>
        <strain evidence="9">An144</strain>
    </source>
</reference>
<dbReference type="InterPro" id="IPR011114">
    <property type="entry name" value="RuvA_C"/>
</dbReference>
<comment type="subcellular location">
    <subcellularLocation>
        <location evidence="6">Cytoplasm</location>
    </subcellularLocation>
</comment>
<evidence type="ECO:0000256" key="2">
    <source>
        <dbReference type="ARBA" id="ARBA00022763"/>
    </source>
</evidence>
<dbReference type="InterPro" id="IPR010994">
    <property type="entry name" value="RuvA_2-like"/>
</dbReference>
<dbReference type="GO" id="GO:0005737">
    <property type="term" value="C:cytoplasm"/>
    <property type="evidence" value="ECO:0007669"/>
    <property type="project" value="UniProtKB-SubCell"/>
</dbReference>
<comment type="function">
    <text evidence="6">The RuvA-RuvB-RuvC complex processes Holliday junction (HJ) DNA during genetic recombination and DNA repair, while the RuvA-RuvB complex plays an important role in the rescue of blocked DNA replication forks via replication fork reversal (RFR). RuvA specifically binds to HJ cruciform DNA, conferring on it an open structure. The RuvB hexamer acts as an ATP-dependent pump, pulling dsDNA into and through the RuvAB complex. HJ branch migration allows RuvC to scan DNA until it finds its consensus sequence, where it cleaves and resolves the cruciform DNA.</text>
</comment>
<dbReference type="HAMAP" id="MF_00031">
    <property type="entry name" value="DNA_HJ_migration_RuvA"/>
    <property type="match status" value="1"/>
</dbReference>
<comment type="caution">
    <text evidence="6">Lacks conserved residue(s) required for the propagation of feature annotation.</text>
</comment>
<dbReference type="GO" id="GO:0006310">
    <property type="term" value="P:DNA recombination"/>
    <property type="evidence" value="ECO:0007669"/>
    <property type="project" value="UniProtKB-UniRule"/>
</dbReference>
<reference evidence="8" key="3">
    <citation type="submission" date="2023-12" db="EMBL/GenBank/DDBJ databases">
        <title>Molecular genomic analyses of Enterococcus cecorum from sepsis oubreaks in broilers.</title>
        <authorList>
            <person name="Rhoads D."/>
            <person name="Alrubaye A."/>
        </authorList>
    </citation>
    <scope>NUCLEOTIDE SEQUENCE</scope>
    <source>
        <strain evidence="8">1755</strain>
    </source>
</reference>
<evidence type="ECO:0000313" key="10">
    <source>
        <dbReference type="Proteomes" id="UP000196074"/>
    </source>
</evidence>